<accession>A0A0G4FLG9</accession>
<dbReference type="InterPro" id="IPR000396">
    <property type="entry name" value="Pdiesterase2"/>
</dbReference>
<evidence type="ECO:0000313" key="3">
    <source>
        <dbReference type="EMBL" id="CEM14850.1"/>
    </source>
</evidence>
<feature type="signal peptide" evidence="2">
    <location>
        <begin position="1"/>
        <end position="21"/>
    </location>
</feature>
<feature type="chain" id="PRO_5005188949" evidence="2">
    <location>
        <begin position="22"/>
        <end position="480"/>
    </location>
</feature>
<evidence type="ECO:0000256" key="1">
    <source>
        <dbReference type="SAM" id="MobiDB-lite"/>
    </source>
</evidence>
<dbReference type="GO" id="GO:0004115">
    <property type="term" value="F:3',5'-cyclic-AMP phosphodiesterase activity"/>
    <property type="evidence" value="ECO:0007669"/>
    <property type="project" value="InterPro"/>
</dbReference>
<dbReference type="InterPro" id="IPR036866">
    <property type="entry name" value="RibonucZ/Hydroxyglut_hydro"/>
</dbReference>
<dbReference type="PhylomeDB" id="A0A0G4FLG9"/>
<evidence type="ECO:0000256" key="2">
    <source>
        <dbReference type="SAM" id="SignalP"/>
    </source>
</evidence>
<feature type="region of interest" description="Disordered" evidence="1">
    <location>
        <begin position="450"/>
        <end position="480"/>
    </location>
</feature>
<reference evidence="3" key="1">
    <citation type="submission" date="2014-11" db="EMBL/GenBank/DDBJ databases">
        <authorList>
            <person name="Otto D Thomas"/>
            <person name="Naeem Raeece"/>
        </authorList>
    </citation>
    <scope>NUCLEOTIDE SEQUENCE</scope>
</reference>
<dbReference type="VEuPathDB" id="CryptoDB:Cvel_3490"/>
<dbReference type="PANTHER" id="PTHR28283:SF1">
    <property type="entry name" value="3',5'-CYCLIC-NUCLEOTIDE PHOSPHODIESTERASE 1"/>
    <property type="match status" value="1"/>
</dbReference>
<dbReference type="GO" id="GO:0006198">
    <property type="term" value="P:cAMP catabolic process"/>
    <property type="evidence" value="ECO:0007669"/>
    <property type="project" value="InterPro"/>
</dbReference>
<dbReference type="GO" id="GO:1902660">
    <property type="term" value="P:negative regulation of glucose mediated signaling pathway"/>
    <property type="evidence" value="ECO:0007669"/>
    <property type="project" value="TreeGrafter"/>
</dbReference>
<name>A0A0G4FLG9_9ALVE</name>
<dbReference type="PANTHER" id="PTHR28283">
    <property type="entry name" value="3',5'-CYCLIC-NUCLEOTIDE PHOSPHODIESTERASE 1"/>
    <property type="match status" value="1"/>
</dbReference>
<proteinExistence type="predicted"/>
<dbReference type="Pfam" id="PF02112">
    <property type="entry name" value="PDEase_II"/>
    <property type="match status" value="1"/>
</dbReference>
<dbReference type="AlphaFoldDB" id="A0A0G4FLG9"/>
<protein>
    <submittedName>
        <fullName evidence="3">Uncharacterized protein</fullName>
    </submittedName>
</protein>
<gene>
    <name evidence="3" type="ORF">Cvel_3490</name>
</gene>
<dbReference type="EMBL" id="CDMZ01000463">
    <property type="protein sequence ID" value="CEM14850.1"/>
    <property type="molecule type" value="Genomic_DNA"/>
</dbReference>
<dbReference type="GO" id="GO:0047555">
    <property type="term" value="F:3',5'-cyclic-GMP phosphodiesterase activity"/>
    <property type="evidence" value="ECO:0007669"/>
    <property type="project" value="TreeGrafter"/>
</dbReference>
<keyword evidence="2" id="KW-0732">Signal</keyword>
<dbReference type="PRINTS" id="PR00388">
    <property type="entry name" value="PDIESTERASE2"/>
</dbReference>
<sequence>MLGKWACAGLLALSHLHFVSGKFLVVVGGEFGGIVTGKTSGYLVTHVPEGSALSPNFKFLALDAGELLNGLHACMAAGTKVKEPCATLMSMVPAGTARPNVLEAAYTALRDKLAGVFISHAPLDHVAGLAMTCPNFEMRNLPVFGRSLVIDHMQKSVFNNIIFPDLTYGGVIWKMMADRKKSKDVKSQMKYYELTQDRCLPDQDDSTEHCYKGAAPSDARKYTPLDNKAVSPLKPSATLNIPAAEAGAELEEIPGTGMKVLASYSLEHFVGGVREGSSAVLIGSVPAQAGGETEELLYFGDHGPVNNDISQVANWQKNMRAIFKDVCLNHLVAGKLKGIFTEVSYDNSAGMLFNHLTPKLLRTFLVTIQTSCNEWVMAVGAGTAPPLEIIIGHRKPVSGTARDVRHAFGLLDTDSLIKEQVLSQVYGGDGGHIVAMLFKIVFAKQGDSIEVPRPDSKQQPGDTGGTKFVEVHSSLRGSKL</sequence>
<dbReference type="SUPFAM" id="SSF56281">
    <property type="entry name" value="Metallo-hydrolase/oxidoreductase"/>
    <property type="match status" value="1"/>
</dbReference>
<organism evidence="3">
    <name type="scientific">Chromera velia CCMP2878</name>
    <dbReference type="NCBI Taxonomy" id="1169474"/>
    <lineage>
        <taxon>Eukaryota</taxon>
        <taxon>Sar</taxon>
        <taxon>Alveolata</taxon>
        <taxon>Colpodellida</taxon>
        <taxon>Chromeraceae</taxon>
        <taxon>Chromera</taxon>
    </lineage>
</organism>